<dbReference type="Proteomes" id="UP001201812">
    <property type="component" value="Unassembled WGS sequence"/>
</dbReference>
<keyword evidence="2" id="KW-1185">Reference proteome</keyword>
<sequence length="124" mass="13885">MEGNNENPPDIDELDWLEDAETEANLTGNQSAELLLNQSCWSENGENTVEESAELLPKQIVKPPTRHLHSANPLDVGKKKVQDFVRKRAIETAENPTQIMRAALENATEALTERFSLKIFNSQA</sequence>
<name>A0AAD4QYL0_9BILA</name>
<evidence type="ECO:0000313" key="1">
    <source>
        <dbReference type="EMBL" id="KAI1698418.1"/>
    </source>
</evidence>
<dbReference type="EMBL" id="JAKKPZ010000219">
    <property type="protein sequence ID" value="KAI1698418.1"/>
    <property type="molecule type" value="Genomic_DNA"/>
</dbReference>
<protein>
    <submittedName>
        <fullName evidence="1">Uncharacterized protein</fullName>
    </submittedName>
</protein>
<proteinExistence type="predicted"/>
<comment type="caution">
    <text evidence="1">The sequence shown here is derived from an EMBL/GenBank/DDBJ whole genome shotgun (WGS) entry which is preliminary data.</text>
</comment>
<reference evidence="1" key="1">
    <citation type="submission" date="2022-01" db="EMBL/GenBank/DDBJ databases">
        <title>Genome Sequence Resource for Two Populations of Ditylenchus destructor, the Migratory Endoparasitic Phytonematode.</title>
        <authorList>
            <person name="Zhang H."/>
            <person name="Lin R."/>
            <person name="Xie B."/>
        </authorList>
    </citation>
    <scope>NUCLEOTIDE SEQUENCE</scope>
    <source>
        <strain evidence="1">BazhouSP</strain>
    </source>
</reference>
<gene>
    <name evidence="1" type="ORF">DdX_17912</name>
</gene>
<dbReference type="AlphaFoldDB" id="A0AAD4QYL0"/>
<organism evidence="1 2">
    <name type="scientific">Ditylenchus destructor</name>
    <dbReference type="NCBI Taxonomy" id="166010"/>
    <lineage>
        <taxon>Eukaryota</taxon>
        <taxon>Metazoa</taxon>
        <taxon>Ecdysozoa</taxon>
        <taxon>Nematoda</taxon>
        <taxon>Chromadorea</taxon>
        <taxon>Rhabditida</taxon>
        <taxon>Tylenchina</taxon>
        <taxon>Tylenchomorpha</taxon>
        <taxon>Sphaerularioidea</taxon>
        <taxon>Anguinidae</taxon>
        <taxon>Anguininae</taxon>
        <taxon>Ditylenchus</taxon>
    </lineage>
</organism>
<accession>A0AAD4QYL0</accession>
<evidence type="ECO:0000313" key="2">
    <source>
        <dbReference type="Proteomes" id="UP001201812"/>
    </source>
</evidence>